<evidence type="ECO:0000256" key="1">
    <source>
        <dbReference type="SAM" id="Phobius"/>
    </source>
</evidence>
<comment type="caution">
    <text evidence="2">The sequence shown here is derived from an EMBL/GenBank/DDBJ whole genome shotgun (WGS) entry which is preliminary data.</text>
</comment>
<dbReference type="Proteomes" id="UP000636505">
    <property type="component" value="Unassembled WGS sequence"/>
</dbReference>
<sequence>MVKDNSLELAIGLHTANNLAIFLLVTSENTVIQTPAIFTVPRLESDFSIVFTTAIKFLLFAWVVFKWLKRPSSQPALNEPE</sequence>
<name>A0A8J7DPJ4_9CYAN</name>
<organism evidence="2 3">
    <name type="scientific">Vasconcelosia minhoensis LEGE 07310</name>
    <dbReference type="NCBI Taxonomy" id="915328"/>
    <lineage>
        <taxon>Bacteria</taxon>
        <taxon>Bacillati</taxon>
        <taxon>Cyanobacteriota</taxon>
        <taxon>Cyanophyceae</taxon>
        <taxon>Nodosilineales</taxon>
        <taxon>Cymatolegaceae</taxon>
        <taxon>Vasconcelosia</taxon>
        <taxon>Vasconcelosia minhoensis</taxon>
    </lineage>
</organism>
<proteinExistence type="predicted"/>
<keyword evidence="1" id="KW-0812">Transmembrane</keyword>
<feature type="transmembrane region" description="Helical" evidence="1">
    <location>
        <begin position="47"/>
        <end position="65"/>
    </location>
</feature>
<protein>
    <recommendedName>
        <fullName evidence="4">CPBP family intramembrane metalloprotease</fullName>
    </recommendedName>
</protein>
<dbReference type="RefSeq" id="WP_193911098.1">
    <property type="nucleotide sequence ID" value="NZ_JADEXG010000068.1"/>
</dbReference>
<keyword evidence="3" id="KW-1185">Reference proteome</keyword>
<evidence type="ECO:0000313" key="3">
    <source>
        <dbReference type="Proteomes" id="UP000636505"/>
    </source>
</evidence>
<gene>
    <name evidence="2" type="ORF">IQ241_21260</name>
</gene>
<keyword evidence="1" id="KW-0472">Membrane</keyword>
<dbReference type="AlphaFoldDB" id="A0A8J7DPJ4"/>
<evidence type="ECO:0000313" key="2">
    <source>
        <dbReference type="EMBL" id="MBE9079790.1"/>
    </source>
</evidence>
<dbReference type="EMBL" id="JADEXG010000068">
    <property type="protein sequence ID" value="MBE9079790.1"/>
    <property type="molecule type" value="Genomic_DNA"/>
</dbReference>
<accession>A0A8J7DPJ4</accession>
<keyword evidence="1" id="KW-1133">Transmembrane helix</keyword>
<evidence type="ECO:0008006" key="4">
    <source>
        <dbReference type="Google" id="ProtNLM"/>
    </source>
</evidence>
<reference evidence="2" key="1">
    <citation type="submission" date="2020-10" db="EMBL/GenBank/DDBJ databases">
        <authorList>
            <person name="Castelo-Branco R."/>
            <person name="Eusebio N."/>
            <person name="Adriana R."/>
            <person name="Vieira A."/>
            <person name="Brugerolle De Fraissinette N."/>
            <person name="Rezende De Castro R."/>
            <person name="Schneider M.P."/>
            <person name="Vasconcelos V."/>
            <person name="Leao P.N."/>
        </authorList>
    </citation>
    <scope>NUCLEOTIDE SEQUENCE</scope>
    <source>
        <strain evidence="2">LEGE 07310</strain>
    </source>
</reference>